<dbReference type="Pfam" id="PF07885">
    <property type="entry name" value="Ion_trans_2"/>
    <property type="match status" value="2"/>
</dbReference>
<feature type="transmembrane region" description="Helical" evidence="19">
    <location>
        <begin position="472"/>
        <end position="493"/>
    </location>
</feature>
<dbReference type="Pfam" id="PF00295">
    <property type="entry name" value="Glyco_hydro_28"/>
    <property type="match status" value="1"/>
</dbReference>
<reference evidence="21 22" key="1">
    <citation type="submission" date="2020-02" db="EMBL/GenBank/DDBJ databases">
        <authorList>
            <person name="Ma Q."/>
            <person name="Huang Y."/>
            <person name="Song X."/>
            <person name="Pei D."/>
        </authorList>
    </citation>
    <scope>NUCLEOTIDE SEQUENCE [LARGE SCALE GENOMIC DNA]</scope>
    <source>
        <strain evidence="21">Sxm20200214</strain>
        <tissue evidence="21">Leaf</tissue>
    </source>
</reference>
<feature type="compositionally biased region" description="Pro residues" evidence="18">
    <location>
        <begin position="599"/>
        <end position="615"/>
    </location>
</feature>
<evidence type="ECO:0000313" key="21">
    <source>
        <dbReference type="EMBL" id="KAG2260485.1"/>
    </source>
</evidence>
<evidence type="ECO:0000313" key="22">
    <source>
        <dbReference type="Proteomes" id="UP000886595"/>
    </source>
</evidence>
<comment type="similarity">
    <text evidence="4">Belongs to the two pore domain potassium channel (TC 1.A.1.7) family.</text>
</comment>
<evidence type="ECO:0000256" key="16">
    <source>
        <dbReference type="RuleBase" id="RU361169"/>
    </source>
</evidence>
<evidence type="ECO:0000256" key="18">
    <source>
        <dbReference type="SAM" id="MobiDB-lite"/>
    </source>
</evidence>
<keyword evidence="8 19" id="KW-0812">Transmembrane</keyword>
<dbReference type="InterPro" id="IPR013099">
    <property type="entry name" value="K_chnl_dom"/>
</dbReference>
<keyword evidence="12 19" id="KW-0472">Membrane</keyword>
<evidence type="ECO:0000256" key="1">
    <source>
        <dbReference type="ARBA" id="ARBA00004141"/>
    </source>
</evidence>
<feature type="transmembrane region" description="Helical" evidence="19">
    <location>
        <begin position="300"/>
        <end position="321"/>
    </location>
</feature>
<dbReference type="PANTHER" id="PTHR31375">
    <property type="match status" value="1"/>
</dbReference>
<dbReference type="SUPFAM" id="SSF81324">
    <property type="entry name" value="Voltage-gated potassium channels"/>
    <property type="match status" value="2"/>
</dbReference>
<dbReference type="InterPro" id="IPR000743">
    <property type="entry name" value="Glyco_hydro_28"/>
</dbReference>
<keyword evidence="15" id="KW-0961">Cell wall biogenesis/degradation</keyword>
<sequence length="1011" mass="111081">MEFDEARRRLFCAETPTWGLRRTFPLTKLQEKGFPEENKLTIEVYIKVFEAVDAGKSTENDVLDYNGFHIFASQANSVGDIFRHHPDFALSGENSILESPPQPCGDAEKISTELASPMGDISVYHPDFAVDVIPKNQGVKTSYMNLLLGLLGTLRKSPQSLSVTELKEAGLNFDSLNSRLEKLSLKRKKTLSDGSRVQQLEEHFKSLELTLSDLKVELDKERIKSAQARLLRPTSPTSRVPSESSPVTNQGEITEEDLRKESPSTDVATKKEDLPKETSRERAKSPEIPPTAVATVYKPVITVSVILLCVYLTFAVITYTSLPEEFTGTKTNLFVDALYFATVTLSTVGYGDIVPSTTKTKILNIVLVSIGGFSLYYLTNRVVIHLLDLQENAILAWVKTPSLIVDDVKGRIRTVWKLCSGILAIVLCIAVGTLFLHYHEEFDLIDSVYLSVISIGTVGYGDEAFQTVYGRVFAVVWIIMSSLAVTTFFYYFAETRIGGPIMQLPENMISELETRIDKAEFVLWKLKEAEKITEEDIRLLLEGYENVDSNRSPSFTRALGMPFVWCILLLSFEDFLKNLLAPANKEIQSEPPSSSISQPPTPPPSPDDSPSPSPSDEPEEDNNGVYNVRKFGAVGDGVADDTEAFKTAWDSSCSNGNDTVSVLLVPYGYTFMVDGTIVTPDGPESWPNNISKRQWLVFYRVNGMALKGAGVIDGRGQKWWDLPCKPHRTVNKSAIVAGPCDSPIALRFFMSSNLTVEGLQIKNSPQFHFRFDGCQGVHVESLHITAPPLSPNTDGIHIENSNSVTIYNSVISNGDDCVSIGSGSYDVDIRNLTCGPGGHGISIGSLGNHNSHACVSNITVRDSVIKYSDNGVRIKTWQGGFGSVSGVTFNNIHVESVRNPIIIDQYYCMTKDCANKTSAVFVSDIAYQGIKGTYDTRSPPMHFGCSDAVPCTNLTLSGIELLPAKGEIVLDPFCWNAYGIAEELSIPPVWCLMSDPPAALQGALVDKCGSS</sequence>
<comment type="caution">
    <text evidence="21">The sequence shown here is derived from an EMBL/GenBank/DDBJ whole genome shotgun (WGS) entry which is preliminary data.</text>
</comment>
<dbReference type="GO" id="GO:0004650">
    <property type="term" value="F:polygalacturonase activity"/>
    <property type="evidence" value="ECO:0007669"/>
    <property type="project" value="InterPro"/>
</dbReference>
<evidence type="ECO:0000256" key="8">
    <source>
        <dbReference type="ARBA" id="ARBA00022692"/>
    </source>
</evidence>
<evidence type="ECO:0000256" key="2">
    <source>
        <dbReference type="ARBA" id="ARBA00004191"/>
    </source>
</evidence>
<feature type="region of interest" description="Disordered" evidence="18">
    <location>
        <begin position="227"/>
        <end position="286"/>
    </location>
</feature>
<evidence type="ECO:0000256" key="4">
    <source>
        <dbReference type="ARBA" id="ARBA00010159"/>
    </source>
</evidence>
<evidence type="ECO:0000259" key="20">
    <source>
        <dbReference type="PROSITE" id="PS50144"/>
    </source>
</evidence>
<evidence type="ECO:0000256" key="7">
    <source>
        <dbReference type="ARBA" id="ARBA00022525"/>
    </source>
</evidence>
<dbReference type="OrthoDB" id="187139at2759"/>
<dbReference type="Gene3D" id="1.10.287.70">
    <property type="match status" value="2"/>
</dbReference>
<dbReference type="Proteomes" id="UP000886595">
    <property type="component" value="Unassembled WGS sequence"/>
</dbReference>
<keyword evidence="13 16" id="KW-0326">Glycosidase</keyword>
<evidence type="ECO:0000256" key="15">
    <source>
        <dbReference type="ARBA" id="ARBA00023316"/>
    </source>
</evidence>
<feature type="compositionally biased region" description="Polar residues" evidence="18">
    <location>
        <begin position="234"/>
        <end position="252"/>
    </location>
</feature>
<dbReference type="PROSITE" id="PS50144">
    <property type="entry name" value="MATH"/>
    <property type="match status" value="1"/>
</dbReference>
<evidence type="ECO:0000256" key="17">
    <source>
        <dbReference type="SAM" id="Coils"/>
    </source>
</evidence>
<organism evidence="21 22">
    <name type="scientific">Brassica carinata</name>
    <name type="common">Ethiopian mustard</name>
    <name type="synonym">Abyssinian cabbage</name>
    <dbReference type="NCBI Taxonomy" id="52824"/>
    <lineage>
        <taxon>Eukaryota</taxon>
        <taxon>Viridiplantae</taxon>
        <taxon>Streptophyta</taxon>
        <taxon>Embryophyta</taxon>
        <taxon>Tracheophyta</taxon>
        <taxon>Spermatophyta</taxon>
        <taxon>Magnoliopsida</taxon>
        <taxon>eudicotyledons</taxon>
        <taxon>Gunneridae</taxon>
        <taxon>Pentapetalae</taxon>
        <taxon>rosids</taxon>
        <taxon>malvids</taxon>
        <taxon>Brassicales</taxon>
        <taxon>Brassicaceae</taxon>
        <taxon>Brassiceae</taxon>
        <taxon>Brassica</taxon>
    </lineage>
</organism>
<dbReference type="InterPro" id="IPR011050">
    <property type="entry name" value="Pectin_lyase_fold/virulence"/>
</dbReference>
<proteinExistence type="inferred from homology"/>
<keyword evidence="10 19" id="KW-1133">Transmembrane helix</keyword>
<name>A0A8X7Q0P5_BRACI</name>
<evidence type="ECO:0000256" key="11">
    <source>
        <dbReference type="ARBA" id="ARBA00023065"/>
    </source>
</evidence>
<feature type="transmembrane region" description="Helical" evidence="19">
    <location>
        <begin position="418"/>
        <end position="438"/>
    </location>
</feature>
<dbReference type="GO" id="GO:0005774">
    <property type="term" value="C:vacuolar membrane"/>
    <property type="evidence" value="ECO:0007669"/>
    <property type="project" value="UniProtKB-ARBA"/>
</dbReference>
<keyword evidence="17" id="KW-0175">Coiled coil</keyword>
<evidence type="ECO:0000256" key="19">
    <source>
        <dbReference type="SAM" id="Phobius"/>
    </source>
</evidence>
<dbReference type="InterPro" id="IPR002083">
    <property type="entry name" value="MATH/TRAF_dom"/>
</dbReference>
<gene>
    <name evidence="21" type="ORF">Bca52824_079779</name>
</gene>
<keyword evidence="11" id="KW-0406">Ion transport</keyword>
<feature type="region of interest" description="Disordered" evidence="18">
    <location>
        <begin position="587"/>
        <end position="624"/>
    </location>
</feature>
<evidence type="ECO:0000256" key="10">
    <source>
        <dbReference type="ARBA" id="ARBA00022989"/>
    </source>
</evidence>
<dbReference type="SUPFAM" id="SSF51126">
    <property type="entry name" value="Pectin lyase-like"/>
    <property type="match status" value="1"/>
</dbReference>
<evidence type="ECO:0000256" key="14">
    <source>
        <dbReference type="ARBA" id="ARBA00023303"/>
    </source>
</evidence>
<evidence type="ECO:0000256" key="13">
    <source>
        <dbReference type="ARBA" id="ARBA00023295"/>
    </source>
</evidence>
<dbReference type="InterPro" id="IPR003280">
    <property type="entry name" value="2pore_dom_K_chnl"/>
</dbReference>
<feature type="coiled-coil region" evidence="17">
    <location>
        <begin position="166"/>
        <end position="224"/>
    </location>
</feature>
<protein>
    <recommendedName>
        <fullName evidence="20">MATH domain-containing protein</fullName>
    </recommendedName>
</protein>
<feature type="transmembrane region" description="Helical" evidence="19">
    <location>
        <begin position="362"/>
        <end position="379"/>
    </location>
</feature>
<evidence type="ECO:0000256" key="3">
    <source>
        <dbReference type="ARBA" id="ARBA00008834"/>
    </source>
</evidence>
<dbReference type="EMBL" id="JAAMPC010000015">
    <property type="protein sequence ID" value="KAG2260485.1"/>
    <property type="molecule type" value="Genomic_DNA"/>
</dbReference>
<feature type="domain" description="MATH" evidence="20">
    <location>
        <begin position="1"/>
        <end position="46"/>
    </location>
</feature>
<keyword evidence="5" id="KW-0813">Transport</keyword>
<dbReference type="GO" id="GO:0005267">
    <property type="term" value="F:potassium channel activity"/>
    <property type="evidence" value="ECO:0007669"/>
    <property type="project" value="InterPro"/>
</dbReference>
<dbReference type="InterPro" id="IPR006626">
    <property type="entry name" value="PbH1"/>
</dbReference>
<keyword evidence="6" id="KW-0134">Cell wall</keyword>
<dbReference type="InterPro" id="IPR012334">
    <property type="entry name" value="Pectin_lyas_fold"/>
</dbReference>
<evidence type="ECO:0000256" key="12">
    <source>
        <dbReference type="ARBA" id="ARBA00023136"/>
    </source>
</evidence>
<evidence type="ECO:0000256" key="9">
    <source>
        <dbReference type="ARBA" id="ARBA00022801"/>
    </source>
</evidence>
<evidence type="ECO:0000256" key="5">
    <source>
        <dbReference type="ARBA" id="ARBA00022448"/>
    </source>
</evidence>
<dbReference type="Gene3D" id="2.160.20.10">
    <property type="entry name" value="Single-stranded right-handed beta-helix, Pectin lyase-like"/>
    <property type="match status" value="1"/>
</dbReference>
<keyword evidence="7" id="KW-0964">Secreted</keyword>
<comment type="similarity">
    <text evidence="3 16">Belongs to the glycosyl hydrolase 28 family.</text>
</comment>
<feature type="compositionally biased region" description="Basic and acidic residues" evidence="18">
    <location>
        <begin position="256"/>
        <end position="285"/>
    </location>
</feature>
<feature type="transmembrane region" description="Helical" evidence="19">
    <location>
        <begin position="333"/>
        <end position="350"/>
    </location>
</feature>
<dbReference type="GO" id="GO:0005975">
    <property type="term" value="P:carbohydrate metabolic process"/>
    <property type="evidence" value="ECO:0007669"/>
    <property type="project" value="InterPro"/>
</dbReference>
<evidence type="ECO:0000256" key="6">
    <source>
        <dbReference type="ARBA" id="ARBA00022512"/>
    </source>
</evidence>
<dbReference type="AlphaFoldDB" id="A0A8X7Q0P5"/>
<dbReference type="FunFam" id="2.160.20.10:FF:000012">
    <property type="entry name" value="Polygalacturonase At1g48100 family"/>
    <property type="match status" value="1"/>
</dbReference>
<dbReference type="SMART" id="SM00710">
    <property type="entry name" value="PbH1"/>
    <property type="match status" value="5"/>
</dbReference>
<keyword evidence="22" id="KW-1185">Reference proteome</keyword>
<dbReference type="GO" id="GO:0071555">
    <property type="term" value="P:cell wall organization"/>
    <property type="evidence" value="ECO:0007669"/>
    <property type="project" value="UniProtKB-KW"/>
</dbReference>
<keyword evidence="9 16" id="KW-0378">Hydrolase</keyword>
<keyword evidence="14" id="KW-0407">Ion channel</keyword>
<feature type="compositionally biased region" description="Low complexity" evidence="18">
    <location>
        <begin position="589"/>
        <end position="598"/>
    </location>
</feature>
<dbReference type="PRINTS" id="PR01333">
    <property type="entry name" value="2POREKCHANEL"/>
</dbReference>
<accession>A0A8X7Q0P5</accession>
<comment type="subcellular location">
    <subcellularLocation>
        <location evidence="1">Membrane</location>
        <topology evidence="1">Multi-pass membrane protein</topology>
    </subcellularLocation>
    <subcellularLocation>
        <location evidence="2">Secreted</location>
        <location evidence="2">Cell wall</location>
    </subcellularLocation>
</comment>